<proteinExistence type="predicted"/>
<reference evidence="1 2" key="1">
    <citation type="journal article" date="2015" name="Genome Announc.">
        <title>Expanding the biotechnology potential of lactobacilli through comparative genomics of 213 strains and associated genera.</title>
        <authorList>
            <person name="Sun Z."/>
            <person name="Harris H.M."/>
            <person name="McCann A."/>
            <person name="Guo C."/>
            <person name="Argimon S."/>
            <person name="Zhang W."/>
            <person name="Yang X."/>
            <person name="Jeffery I.B."/>
            <person name="Cooney J.C."/>
            <person name="Kagawa T.F."/>
            <person name="Liu W."/>
            <person name="Song Y."/>
            <person name="Salvetti E."/>
            <person name="Wrobel A."/>
            <person name="Rasinkangas P."/>
            <person name="Parkhill J."/>
            <person name="Rea M.C."/>
            <person name="O'Sullivan O."/>
            <person name="Ritari J."/>
            <person name="Douillard F.P."/>
            <person name="Paul Ross R."/>
            <person name="Yang R."/>
            <person name="Briner A.E."/>
            <person name="Felis G.E."/>
            <person name="de Vos W.M."/>
            <person name="Barrangou R."/>
            <person name="Klaenhammer T.R."/>
            <person name="Caufield P.W."/>
            <person name="Cui Y."/>
            <person name="Zhang H."/>
            <person name="O'Toole P.W."/>
        </authorList>
    </citation>
    <scope>NUCLEOTIDE SEQUENCE [LARGE SCALE GENOMIC DNA]</scope>
    <source>
        <strain evidence="1 2">DSM 5661</strain>
    </source>
</reference>
<dbReference type="Proteomes" id="UP000051223">
    <property type="component" value="Unassembled WGS sequence"/>
</dbReference>
<gene>
    <name evidence="1" type="ORF">FC39_GL000392</name>
</gene>
<dbReference type="EMBL" id="AZGI01000014">
    <property type="protein sequence ID" value="KRM40577.1"/>
    <property type="molecule type" value="Genomic_DNA"/>
</dbReference>
<accession>A0A0R1YE35</accession>
<keyword evidence="2" id="KW-1185">Reference proteome</keyword>
<evidence type="ECO:0000313" key="2">
    <source>
        <dbReference type="Proteomes" id="UP000051223"/>
    </source>
</evidence>
<dbReference type="OrthoDB" id="2149782at2"/>
<dbReference type="PATRIC" id="fig|1423754.3.peg.406"/>
<organism evidence="1 2">
    <name type="scientific">Lactobacillus hamsteri DSM 5661 = JCM 6256</name>
    <dbReference type="NCBI Taxonomy" id="1423754"/>
    <lineage>
        <taxon>Bacteria</taxon>
        <taxon>Bacillati</taxon>
        <taxon>Bacillota</taxon>
        <taxon>Bacilli</taxon>
        <taxon>Lactobacillales</taxon>
        <taxon>Lactobacillaceae</taxon>
        <taxon>Lactobacillus</taxon>
    </lineage>
</organism>
<dbReference type="AlphaFoldDB" id="A0A0R1YE35"/>
<protein>
    <submittedName>
        <fullName evidence="1">Uncharacterized protein</fullName>
    </submittedName>
</protein>
<comment type="caution">
    <text evidence="1">The sequence shown here is derived from an EMBL/GenBank/DDBJ whole genome shotgun (WGS) entry which is preliminary data.</text>
</comment>
<sequence>MKKKVLAIIFALFIALGVGISTGKAAYAAPYGAKLYTTPKALRGTWHFKNGKTVTSGLSSKYLHAYSKIRITKHQITFTRRAGKKALSGTYTFYEPKGHYTEKNMMAAEKYANKHKWLAPTDHGKKSLSFRHNWLHQFGESATGELSVINSKNMRFANLYVRDYFRK</sequence>
<dbReference type="STRING" id="1423754.FC39_GL000392"/>
<evidence type="ECO:0000313" key="1">
    <source>
        <dbReference type="EMBL" id="KRM40577.1"/>
    </source>
</evidence>
<dbReference type="RefSeq" id="WP_025080748.1">
    <property type="nucleotide sequence ID" value="NZ_AZGI01000014.1"/>
</dbReference>
<name>A0A0R1YE35_9LACO</name>